<dbReference type="GO" id="GO:0006633">
    <property type="term" value="P:fatty acid biosynthetic process"/>
    <property type="evidence" value="ECO:0007669"/>
    <property type="project" value="TreeGrafter"/>
</dbReference>
<dbReference type="GO" id="GO:0005886">
    <property type="term" value="C:plasma membrane"/>
    <property type="evidence" value="ECO:0007669"/>
    <property type="project" value="TreeGrafter"/>
</dbReference>
<dbReference type="InterPro" id="IPR050091">
    <property type="entry name" value="PKS_NRPS_Biosynth_Enz"/>
</dbReference>
<dbReference type="SUPFAM" id="SSF53901">
    <property type="entry name" value="Thiolase-like"/>
    <property type="match status" value="1"/>
</dbReference>
<name>A0A7G1II34_MYCKA</name>
<keyword evidence="1" id="KW-0596">Phosphopantetheine</keyword>
<dbReference type="PANTHER" id="PTHR43775:SF37">
    <property type="entry name" value="SI:DKEY-61P9.11"/>
    <property type="match status" value="1"/>
</dbReference>
<protein>
    <recommendedName>
        <fullName evidence="4">Beta-ketoacyl synthase-like N-terminal domain-containing protein</fullName>
    </recommendedName>
</protein>
<dbReference type="Pfam" id="PF00109">
    <property type="entry name" value="ketoacyl-synt"/>
    <property type="match status" value="1"/>
</dbReference>
<dbReference type="GO" id="GO:0004312">
    <property type="term" value="F:fatty acid synthase activity"/>
    <property type="evidence" value="ECO:0007669"/>
    <property type="project" value="TreeGrafter"/>
</dbReference>
<keyword evidence="6" id="KW-1185">Reference proteome</keyword>
<dbReference type="AlphaFoldDB" id="A0A7G1II34"/>
<dbReference type="Gene3D" id="3.40.47.10">
    <property type="match status" value="1"/>
</dbReference>
<dbReference type="InterPro" id="IPR016039">
    <property type="entry name" value="Thiolase-like"/>
</dbReference>
<evidence type="ECO:0000256" key="1">
    <source>
        <dbReference type="ARBA" id="ARBA00022450"/>
    </source>
</evidence>
<evidence type="ECO:0000313" key="6">
    <source>
        <dbReference type="Proteomes" id="UP000516380"/>
    </source>
</evidence>
<dbReference type="GO" id="GO:0071770">
    <property type="term" value="P:DIM/DIP cell wall layer assembly"/>
    <property type="evidence" value="ECO:0007669"/>
    <property type="project" value="TreeGrafter"/>
</dbReference>
<proteinExistence type="predicted"/>
<feature type="domain" description="Beta-ketoacyl synthase-like N-terminal" evidence="4">
    <location>
        <begin position="23"/>
        <end position="102"/>
    </location>
</feature>
<dbReference type="InterPro" id="IPR014030">
    <property type="entry name" value="Ketoacyl_synth_N"/>
</dbReference>
<dbReference type="PANTHER" id="PTHR43775">
    <property type="entry name" value="FATTY ACID SYNTHASE"/>
    <property type="match status" value="1"/>
</dbReference>
<dbReference type="GO" id="GO:0005737">
    <property type="term" value="C:cytoplasm"/>
    <property type="evidence" value="ECO:0007669"/>
    <property type="project" value="TreeGrafter"/>
</dbReference>
<accession>A0A7G1II34</accession>
<keyword evidence="2" id="KW-0597">Phosphoprotein</keyword>
<sequence>MSAQQRATLAEEFTKISRIAVAEPVAVVGIGCRFPGDATDPDSFWDLLIEGRNAISRVPADRWDADAFYDPDPLAPGRMTTKWGGFVPDVAGFDAEFFGITLAKPPPWTPSSGCFSRCPGRPSNMPAYRRIRWPAPEPA</sequence>
<evidence type="ECO:0000256" key="2">
    <source>
        <dbReference type="ARBA" id="ARBA00022553"/>
    </source>
</evidence>
<reference evidence="5 6" key="1">
    <citation type="submission" date="2020-07" db="EMBL/GenBank/DDBJ databases">
        <title>Mycobacterium kansasii (former subtype) with zoonotic potential isolated from diseased indoor pet cat, Japan.</title>
        <authorList>
            <person name="Fukano H."/>
            <person name="Terazono T."/>
            <person name="Hoshino Y."/>
        </authorList>
    </citation>
    <scope>NUCLEOTIDE SEQUENCE [LARGE SCALE GENOMIC DNA]</scope>
    <source>
        <strain evidence="5 6">Kuro-I</strain>
    </source>
</reference>
<evidence type="ECO:0000256" key="3">
    <source>
        <dbReference type="ARBA" id="ARBA00023268"/>
    </source>
</evidence>
<evidence type="ECO:0000259" key="4">
    <source>
        <dbReference type="Pfam" id="PF00109"/>
    </source>
</evidence>
<organism evidence="5 6">
    <name type="scientific">Mycobacterium kansasii</name>
    <dbReference type="NCBI Taxonomy" id="1768"/>
    <lineage>
        <taxon>Bacteria</taxon>
        <taxon>Bacillati</taxon>
        <taxon>Actinomycetota</taxon>
        <taxon>Actinomycetes</taxon>
        <taxon>Mycobacteriales</taxon>
        <taxon>Mycobacteriaceae</taxon>
        <taxon>Mycobacterium</taxon>
    </lineage>
</organism>
<dbReference type="EMBL" id="AP023343">
    <property type="protein sequence ID" value="BCI89793.1"/>
    <property type="molecule type" value="Genomic_DNA"/>
</dbReference>
<gene>
    <name evidence="5" type="ORF">NIIDMKKI_49990</name>
</gene>
<keyword evidence="3" id="KW-0511">Multifunctional enzyme</keyword>
<dbReference type="Proteomes" id="UP000516380">
    <property type="component" value="Chromosome"/>
</dbReference>
<evidence type="ECO:0000313" key="5">
    <source>
        <dbReference type="EMBL" id="BCI89793.1"/>
    </source>
</evidence>